<evidence type="ECO:0000256" key="1">
    <source>
        <dbReference type="SAM" id="SignalP"/>
    </source>
</evidence>
<dbReference type="Gene3D" id="2.160.20.120">
    <property type="match status" value="1"/>
</dbReference>
<name>A0A4Z0LBB3_9FLAO</name>
<evidence type="ECO:0000259" key="2">
    <source>
        <dbReference type="Pfam" id="PF10988"/>
    </source>
</evidence>
<organism evidence="3 4">
    <name type="scientific">Flavobacterium humi</name>
    <dbReference type="NCBI Taxonomy" id="2562683"/>
    <lineage>
        <taxon>Bacteria</taxon>
        <taxon>Pseudomonadati</taxon>
        <taxon>Bacteroidota</taxon>
        <taxon>Flavobacteriia</taxon>
        <taxon>Flavobacteriales</taxon>
        <taxon>Flavobacteriaceae</taxon>
        <taxon>Flavobacterium</taxon>
    </lineage>
</organism>
<gene>
    <name evidence="3" type="ORF">E4635_04550</name>
</gene>
<reference evidence="3 4" key="1">
    <citation type="submission" date="2019-04" db="EMBL/GenBank/DDBJ databases">
        <title>Flavobacterium sp. strain DS2-A Genome sequencing and assembly.</title>
        <authorList>
            <person name="Kim I."/>
        </authorList>
    </citation>
    <scope>NUCLEOTIDE SEQUENCE [LARGE SCALE GENOMIC DNA]</scope>
    <source>
        <strain evidence="3 4">DS2-A</strain>
    </source>
</reference>
<proteinExistence type="predicted"/>
<evidence type="ECO:0000313" key="4">
    <source>
        <dbReference type="Proteomes" id="UP000297407"/>
    </source>
</evidence>
<dbReference type="OrthoDB" id="1422484at2"/>
<dbReference type="InterPro" id="IPR021255">
    <property type="entry name" value="DUF2807"/>
</dbReference>
<evidence type="ECO:0000313" key="3">
    <source>
        <dbReference type="EMBL" id="TGD59127.1"/>
    </source>
</evidence>
<dbReference type="AlphaFoldDB" id="A0A4Z0LBB3"/>
<sequence>MIKFTTQLVRLIVAACIALLFNSCNDIGTSIKGSGKVVSKERTVQDFTKIEVSKGLECEVTQGDKTEVIVEADDNLQDGIITTVENGTLKITSKYNNYRNVASKKIKVQMPKISGLETTSGSNLVTTNTLKGENIYLKSSSGSDLEASLEVDKVILEATSGSNLTVGGKALEVSTASSSGSTIDAGKLMANDITSQSSSGSNSVVNPILSLKAHASSGSSIEYEKAPKNLNIQKNSAGDVSQK</sequence>
<keyword evidence="4" id="KW-1185">Reference proteome</keyword>
<feature type="chain" id="PRO_5021479423" evidence="1">
    <location>
        <begin position="27"/>
        <end position="243"/>
    </location>
</feature>
<feature type="domain" description="Putative auto-transporter adhesin head GIN" evidence="2">
    <location>
        <begin position="46"/>
        <end position="227"/>
    </location>
</feature>
<keyword evidence="1" id="KW-0732">Signal</keyword>
<dbReference type="EMBL" id="SRLH01000002">
    <property type="protein sequence ID" value="TGD59127.1"/>
    <property type="molecule type" value="Genomic_DNA"/>
</dbReference>
<accession>A0A4Z0LBB3</accession>
<protein>
    <submittedName>
        <fullName evidence="3">DUF2807 domain-containing protein</fullName>
    </submittedName>
</protein>
<comment type="caution">
    <text evidence="3">The sequence shown here is derived from an EMBL/GenBank/DDBJ whole genome shotgun (WGS) entry which is preliminary data.</text>
</comment>
<feature type="signal peptide" evidence="1">
    <location>
        <begin position="1"/>
        <end position="26"/>
    </location>
</feature>
<dbReference type="Pfam" id="PF10988">
    <property type="entry name" value="DUF2807"/>
    <property type="match status" value="1"/>
</dbReference>
<dbReference type="Proteomes" id="UP000297407">
    <property type="component" value="Unassembled WGS sequence"/>
</dbReference>
<dbReference type="RefSeq" id="WP_135525437.1">
    <property type="nucleotide sequence ID" value="NZ_SRLH01000002.1"/>
</dbReference>